<dbReference type="SUPFAM" id="SSF51905">
    <property type="entry name" value="FAD/NAD(P)-binding domain"/>
    <property type="match status" value="1"/>
</dbReference>
<organism evidence="12 13">
    <name type="scientific">Faunimonas pinastri</name>
    <dbReference type="NCBI Taxonomy" id="1855383"/>
    <lineage>
        <taxon>Bacteria</taxon>
        <taxon>Pseudomonadati</taxon>
        <taxon>Pseudomonadota</taxon>
        <taxon>Alphaproteobacteria</taxon>
        <taxon>Hyphomicrobiales</taxon>
        <taxon>Afifellaceae</taxon>
        <taxon>Faunimonas</taxon>
    </lineage>
</organism>
<dbReference type="InterPro" id="IPR036188">
    <property type="entry name" value="FAD/NAD-bd_sf"/>
</dbReference>
<dbReference type="Pfam" id="PF07992">
    <property type="entry name" value="Pyr_redox_2"/>
    <property type="match status" value="1"/>
</dbReference>
<evidence type="ECO:0000256" key="7">
    <source>
        <dbReference type="ARBA" id="ARBA00023002"/>
    </source>
</evidence>
<evidence type="ECO:0000256" key="6">
    <source>
        <dbReference type="ARBA" id="ARBA00022723"/>
    </source>
</evidence>
<gene>
    <name evidence="12" type="ORF">SAMN05216548_10380</name>
</gene>
<feature type="domain" description="NADH:flavin oxidoreductase/NADH oxidase N-terminal" evidence="10">
    <location>
        <begin position="7"/>
        <end position="338"/>
    </location>
</feature>
<dbReference type="SUPFAM" id="SSF51971">
    <property type="entry name" value="Nucleotide-binding domain"/>
    <property type="match status" value="1"/>
</dbReference>
<dbReference type="InterPro" id="IPR023753">
    <property type="entry name" value="FAD/NAD-binding_dom"/>
</dbReference>
<evidence type="ECO:0000259" key="10">
    <source>
        <dbReference type="Pfam" id="PF00724"/>
    </source>
</evidence>
<evidence type="ECO:0000256" key="5">
    <source>
        <dbReference type="ARBA" id="ARBA00022643"/>
    </source>
</evidence>
<dbReference type="InterPro" id="IPR013785">
    <property type="entry name" value="Aldolase_TIM"/>
</dbReference>
<dbReference type="InterPro" id="IPR001155">
    <property type="entry name" value="OxRdtase_FMN_N"/>
</dbReference>
<keyword evidence="5" id="KW-0288">FMN</keyword>
<dbReference type="EMBL" id="FOFG01000003">
    <property type="protein sequence ID" value="SEQ21263.1"/>
    <property type="molecule type" value="Genomic_DNA"/>
</dbReference>
<dbReference type="Gene3D" id="3.40.50.720">
    <property type="entry name" value="NAD(P)-binding Rossmann-like Domain"/>
    <property type="match status" value="1"/>
</dbReference>
<evidence type="ECO:0000256" key="9">
    <source>
        <dbReference type="ARBA" id="ARBA00023014"/>
    </source>
</evidence>
<evidence type="ECO:0000256" key="8">
    <source>
        <dbReference type="ARBA" id="ARBA00023004"/>
    </source>
</evidence>
<keyword evidence="8" id="KW-0408">Iron</keyword>
<dbReference type="GO" id="GO:0010181">
    <property type="term" value="F:FMN binding"/>
    <property type="evidence" value="ECO:0007669"/>
    <property type="project" value="InterPro"/>
</dbReference>
<dbReference type="AlphaFoldDB" id="A0A1H9E7N5"/>
<feature type="domain" description="FAD/NAD(P)-binding" evidence="11">
    <location>
        <begin position="385"/>
        <end position="622"/>
    </location>
</feature>
<comment type="cofactor">
    <cofactor evidence="1">
        <name>FMN</name>
        <dbReference type="ChEBI" id="CHEBI:58210"/>
    </cofactor>
</comment>
<dbReference type="PANTHER" id="PTHR42917">
    <property type="entry name" value="2,4-DIENOYL-COA REDUCTASE"/>
    <property type="match status" value="1"/>
</dbReference>
<dbReference type="PANTHER" id="PTHR42917:SF2">
    <property type="entry name" value="2,4-DIENOYL-COA REDUCTASE [(2E)-ENOYL-COA-PRODUCING]"/>
    <property type="match status" value="1"/>
</dbReference>
<proteinExistence type="inferred from homology"/>
<dbReference type="Pfam" id="PF00724">
    <property type="entry name" value="Oxidored_FMN"/>
    <property type="match status" value="1"/>
</dbReference>
<dbReference type="GO" id="GO:0016491">
    <property type="term" value="F:oxidoreductase activity"/>
    <property type="evidence" value="ECO:0007669"/>
    <property type="project" value="UniProtKB-KW"/>
</dbReference>
<protein>
    <submittedName>
        <fullName evidence="12">2,4-dienoyl-CoA reductase</fullName>
    </submittedName>
</protein>
<dbReference type="RefSeq" id="WP_177176728.1">
    <property type="nucleotide sequence ID" value="NZ_FOFG01000003.1"/>
</dbReference>
<comment type="similarity">
    <text evidence="3">In the N-terminal section; belongs to the NADH:flavin oxidoreductase/NADH oxidase family.</text>
</comment>
<evidence type="ECO:0000256" key="2">
    <source>
        <dbReference type="ARBA" id="ARBA00001966"/>
    </source>
</evidence>
<dbReference type="PRINTS" id="PR00368">
    <property type="entry name" value="FADPNR"/>
</dbReference>
<dbReference type="GO" id="GO:0046872">
    <property type="term" value="F:metal ion binding"/>
    <property type="evidence" value="ECO:0007669"/>
    <property type="project" value="UniProtKB-KW"/>
</dbReference>
<name>A0A1H9E7N5_9HYPH</name>
<dbReference type="STRING" id="1855383.SAMN05216548_10380"/>
<keyword evidence="6" id="KW-0479">Metal-binding</keyword>
<reference evidence="12 13" key="1">
    <citation type="submission" date="2016-10" db="EMBL/GenBank/DDBJ databases">
        <authorList>
            <person name="de Groot N.N."/>
        </authorList>
    </citation>
    <scope>NUCLEOTIDE SEQUENCE [LARGE SCALE GENOMIC DNA]</scope>
    <source>
        <strain evidence="12 13">A52C2</strain>
    </source>
</reference>
<evidence type="ECO:0000256" key="3">
    <source>
        <dbReference type="ARBA" id="ARBA00011048"/>
    </source>
</evidence>
<evidence type="ECO:0000313" key="13">
    <source>
        <dbReference type="Proteomes" id="UP000199647"/>
    </source>
</evidence>
<dbReference type="InterPro" id="IPR051793">
    <property type="entry name" value="NADH:flavin_oxidoreductase"/>
</dbReference>
<dbReference type="GO" id="GO:0051536">
    <property type="term" value="F:iron-sulfur cluster binding"/>
    <property type="evidence" value="ECO:0007669"/>
    <property type="project" value="UniProtKB-KW"/>
</dbReference>
<evidence type="ECO:0000259" key="11">
    <source>
        <dbReference type="Pfam" id="PF07992"/>
    </source>
</evidence>
<keyword evidence="9" id="KW-0411">Iron-sulfur</keyword>
<dbReference type="SUPFAM" id="SSF51395">
    <property type="entry name" value="FMN-linked oxidoreductases"/>
    <property type="match status" value="1"/>
</dbReference>
<keyword evidence="13" id="KW-1185">Reference proteome</keyword>
<accession>A0A1H9E7N5</accession>
<dbReference type="Proteomes" id="UP000199647">
    <property type="component" value="Unassembled WGS sequence"/>
</dbReference>
<evidence type="ECO:0000313" key="12">
    <source>
        <dbReference type="EMBL" id="SEQ21263.1"/>
    </source>
</evidence>
<keyword evidence="7" id="KW-0560">Oxidoreductase</keyword>
<evidence type="ECO:0000256" key="1">
    <source>
        <dbReference type="ARBA" id="ARBA00001917"/>
    </source>
</evidence>
<dbReference type="Gene3D" id="3.20.20.70">
    <property type="entry name" value="Aldolase class I"/>
    <property type="match status" value="1"/>
</dbReference>
<keyword evidence="4" id="KW-0285">Flavoprotein</keyword>
<sequence>MTAFPHLFEPIRLGRTDIRNRIVLTGHGTGMGRDGNPDERMIAYYEQRARGEVGLIMVGSQQVHPTSPGITGLICNYDDRIIPSLSRLAKAVHRHDGKVFGYLSHMGFASSARPVALWSASNAYEQKYGELAHAMTAGEIDLLVDAFAAAAARCIEAGLDGVQVHCGHGLLLQQFLSPLTNFRDDRYGGSLENRVRFPAEVLAAVRRRIGPDIPLGIRCSGDELVEGGLTGPDMAKIVPLLVAAGDLDYVDVSAGTDGDLVSNMLHEPPMGLEPAPFVSTARLIKDAVDVPVIHGTRIHTPEIAEAMLARGDADMAGMCRSLIADPFLPVKARTGRAHEITPCVGCEQACFGRLYRGRHISCVGNPVTGRENEYRELLPVSPSKRVLVIGGGPAGLEAARVAAIRGHEVVLAEAGDRLGGRLQLARRPPGREEWGRLIDHKSESVARLGVEIRLNTLVTAENLAADAFDAVVLATGAHHATLRVPGAATAPLFTVDQAVAEPDRIGARVLILDYLDRQPGMVTAIMLAEAGREVEIATPSFHVGQKLEIQNITYFYRRAMQAGVRFRPGVEAHRFDGGRVTFFNPFTRTVSHEESYDSIVAAAPGLPRDELAAAIEARALPCRIVGDAYATRDVEAAILEGFEAGASI</sequence>
<evidence type="ECO:0000256" key="4">
    <source>
        <dbReference type="ARBA" id="ARBA00022630"/>
    </source>
</evidence>
<comment type="cofactor">
    <cofactor evidence="2">
        <name>[4Fe-4S] cluster</name>
        <dbReference type="ChEBI" id="CHEBI:49883"/>
    </cofactor>
</comment>
<dbReference type="Gene3D" id="3.50.50.60">
    <property type="entry name" value="FAD/NAD(P)-binding domain"/>
    <property type="match status" value="1"/>
</dbReference>